<gene>
    <name evidence="3" type="ORF">EHP00_1560</name>
    <name evidence="1" type="ORF">EHP00_2658</name>
    <name evidence="2" type="ORF">EHP00_2661</name>
</gene>
<comment type="caution">
    <text evidence="1">The sequence shown here is derived from an EMBL/GenBank/DDBJ whole genome shotgun (WGS) entry which is preliminary data.</text>
</comment>
<proteinExistence type="predicted"/>
<dbReference type="VEuPathDB" id="MicrosporidiaDB:EHP00_2661"/>
<dbReference type="Proteomes" id="UP000192758">
    <property type="component" value="Unassembled WGS sequence"/>
</dbReference>
<evidence type="ECO:0000313" key="4">
    <source>
        <dbReference type="Proteomes" id="UP000192758"/>
    </source>
</evidence>
<name>A0A1W0E2P0_9MICR</name>
<dbReference type="EMBL" id="MNPJ01000031">
    <property type="protein sequence ID" value="OQS53496.1"/>
    <property type="molecule type" value="Genomic_DNA"/>
</dbReference>
<evidence type="ECO:0000313" key="3">
    <source>
        <dbReference type="EMBL" id="OQS55157.1"/>
    </source>
</evidence>
<organism evidence="1 4">
    <name type="scientific">Ecytonucleospora hepatopenaei</name>
    <dbReference type="NCBI Taxonomy" id="646526"/>
    <lineage>
        <taxon>Eukaryota</taxon>
        <taxon>Fungi</taxon>
        <taxon>Fungi incertae sedis</taxon>
        <taxon>Microsporidia</taxon>
        <taxon>Enterocytozoonidae</taxon>
        <taxon>Ecytonucleospora</taxon>
    </lineage>
</organism>
<dbReference type="AlphaFoldDB" id="A0A1W0E2P0"/>
<evidence type="ECO:0000313" key="1">
    <source>
        <dbReference type="EMBL" id="OQS53493.1"/>
    </source>
</evidence>
<dbReference type="VEuPathDB" id="MicrosporidiaDB:EHP00_2658"/>
<sequence length="93" mass="10874">MVNFEDFLECKQILKKAIYSKCQLKNEDEFNNLINTYCQNKDKSLDENIGAIKYAEYSYKSFMESLKNVDDVDFDKEVKLLAKALEKSCPGRQ</sequence>
<accession>A0A1W0E2P0</accession>
<dbReference type="EMBL" id="MNPJ01000031">
    <property type="protein sequence ID" value="OQS53493.1"/>
    <property type="molecule type" value="Genomic_DNA"/>
</dbReference>
<protein>
    <submittedName>
        <fullName evidence="1">Uncharacterized protein</fullName>
    </submittedName>
</protein>
<dbReference type="EMBL" id="MNPJ01000013">
    <property type="protein sequence ID" value="OQS55157.1"/>
    <property type="molecule type" value="Genomic_DNA"/>
</dbReference>
<dbReference type="VEuPathDB" id="MicrosporidiaDB:EHP00_1560"/>
<reference evidence="1 4" key="1">
    <citation type="journal article" date="2017" name="Environ. Microbiol.">
        <title>Decay of the glycolytic pathway and adaptation to intranuclear parasitism within Enterocytozoonidae microsporidia.</title>
        <authorList>
            <person name="Wiredu Boakye D."/>
            <person name="Jaroenlak P."/>
            <person name="Prachumwat A."/>
            <person name="Williams T.A."/>
            <person name="Bateman K.S."/>
            <person name="Itsathitphaisarn O."/>
            <person name="Sritunyalucksana K."/>
            <person name="Paszkiewicz K.H."/>
            <person name="Moore K.A."/>
            <person name="Stentiford G.D."/>
            <person name="Williams B.A."/>
        </authorList>
    </citation>
    <scope>NUCLEOTIDE SEQUENCE [LARGE SCALE GENOMIC DNA]</scope>
    <source>
        <strain evidence="1 4">TH1</strain>
    </source>
</reference>
<keyword evidence="4" id="KW-1185">Reference proteome</keyword>
<evidence type="ECO:0000313" key="2">
    <source>
        <dbReference type="EMBL" id="OQS53496.1"/>
    </source>
</evidence>